<evidence type="ECO:0000313" key="19">
    <source>
        <dbReference type="Proteomes" id="UP000325933"/>
    </source>
</evidence>
<evidence type="ECO:0000313" key="17">
    <source>
        <dbReference type="EMBL" id="KAA9021299.1"/>
    </source>
</evidence>
<feature type="signal peptide" evidence="14">
    <location>
        <begin position="1"/>
        <end position="29"/>
    </location>
</feature>
<comment type="subcellular location">
    <subcellularLocation>
        <location evidence="1 11">Cell outer membrane</location>
        <topology evidence="1 11">Multi-pass membrane protein</topology>
    </subcellularLocation>
</comment>
<keyword evidence="20" id="KW-1185">Reference proteome</keyword>
<evidence type="ECO:0000256" key="1">
    <source>
        <dbReference type="ARBA" id="ARBA00004571"/>
    </source>
</evidence>
<evidence type="ECO:0000256" key="3">
    <source>
        <dbReference type="ARBA" id="ARBA00022448"/>
    </source>
</evidence>
<dbReference type="Gene3D" id="2.40.170.20">
    <property type="entry name" value="TonB-dependent receptor, beta-barrel domain"/>
    <property type="match status" value="1"/>
</dbReference>
<keyword evidence="9 18" id="KW-0675">Receptor</keyword>
<evidence type="ECO:0000256" key="2">
    <source>
        <dbReference type="ARBA" id="ARBA00009810"/>
    </source>
</evidence>
<dbReference type="GO" id="GO:0038023">
    <property type="term" value="F:signaling receptor activity"/>
    <property type="evidence" value="ECO:0007669"/>
    <property type="project" value="InterPro"/>
</dbReference>
<dbReference type="GO" id="GO:0015344">
    <property type="term" value="F:siderophore uptake transmembrane transporter activity"/>
    <property type="evidence" value="ECO:0007669"/>
    <property type="project" value="TreeGrafter"/>
</dbReference>
<sequence length="717" mass="77158">MSVTVKLLARNSGASAVALALLSAAHAYAQAPAGDIDADSIIVTGKTETTGLHLSSRETPQSVTAIDSLRMQEQGLYEISDVMDQVVGIQSNRTSALGTDGTAYTARGVAVKNYLVDGVARPTNLYGFTEDTADLVAYERVEVIRGSAGMITGTGNPAAAINMIRKRPGTDLRASVSARVGSWDMYRIEGDVGGALTSDGRVRARVAGAWQDNDTFIDREHIKRKALYGVIEADLAPNTLLTAGVEYQNFRSTGASRGGVPLYFTDGSETHFARSTNGGANWSDFSRKSTNIFASIAHDFDPRWHLQIDAEHKSGSYDETIGYFFGTAIDKNTGLGGTFYATRWASDLKLDAVYANLRGSFDALGQEQHIALTLSHAQFNDDQTPYPGWWDGPDYMKSIDALTYFKTGDVLKPDLSATGSLAGNRVKTSAAAGVARLKPISPLSIIIGGRLTWWKQDSYAQGVTGPRTWTPGTREKAVLTPYVGAVLDITKTLSAYVSYASVFEPQTARTVNGDMLAPLEGNTYEAGLKADFFDGRLAASAAVFRMKQDNYAIADGDGIFAPDGSTAYHAVSGMKSSGFELEVNGEILPGWRVAGGFANARSEDRDGVRQLPQTPKDSFKMFTTYRLPGDLDGLTIGGNLQWQGKGRTEYAGPNGVFYTQGSLATLDLMAQYRFSDHLTLAAHLDNVFDKTYYSGLSTGSARYAAPRSLIFTLRGSL</sequence>
<dbReference type="InterPro" id="IPR012910">
    <property type="entry name" value="Plug_dom"/>
</dbReference>
<evidence type="ECO:0000256" key="5">
    <source>
        <dbReference type="ARBA" id="ARBA00022692"/>
    </source>
</evidence>
<evidence type="ECO:0000259" key="16">
    <source>
        <dbReference type="Pfam" id="PF07715"/>
    </source>
</evidence>
<dbReference type="PANTHER" id="PTHR32552">
    <property type="entry name" value="FERRICHROME IRON RECEPTOR-RELATED"/>
    <property type="match status" value="1"/>
</dbReference>
<accession>A0A5J5IB31</accession>
<dbReference type="PROSITE" id="PS52016">
    <property type="entry name" value="TONB_DEPENDENT_REC_3"/>
    <property type="match status" value="1"/>
</dbReference>
<evidence type="ECO:0000256" key="11">
    <source>
        <dbReference type="PROSITE-ProRule" id="PRU01360"/>
    </source>
</evidence>
<dbReference type="InterPro" id="IPR037066">
    <property type="entry name" value="Plug_dom_sf"/>
</dbReference>
<evidence type="ECO:0000256" key="13">
    <source>
        <dbReference type="RuleBase" id="RU003357"/>
    </source>
</evidence>
<evidence type="ECO:0000256" key="10">
    <source>
        <dbReference type="ARBA" id="ARBA00023237"/>
    </source>
</evidence>
<evidence type="ECO:0000256" key="14">
    <source>
        <dbReference type="SAM" id="SignalP"/>
    </source>
</evidence>
<evidence type="ECO:0000313" key="18">
    <source>
        <dbReference type="EMBL" id="KAA9033660.1"/>
    </source>
</evidence>
<dbReference type="AlphaFoldDB" id="A0A5J5IB31"/>
<dbReference type="EMBL" id="VYQB01000001">
    <property type="protein sequence ID" value="KAA9021299.1"/>
    <property type="molecule type" value="Genomic_DNA"/>
</dbReference>
<keyword evidence="6 14" id="KW-0732">Signal</keyword>
<dbReference type="InterPro" id="IPR010105">
    <property type="entry name" value="TonB_sidphr_rcpt"/>
</dbReference>
<dbReference type="PANTHER" id="PTHR32552:SF74">
    <property type="entry name" value="HYDROXAMATE SIDEROPHORE RECEPTOR FHUE"/>
    <property type="match status" value="1"/>
</dbReference>
<dbReference type="RefSeq" id="WP_120253575.1">
    <property type="nucleotide sequence ID" value="NZ_JBNNIY010000003.1"/>
</dbReference>
<evidence type="ECO:0000256" key="9">
    <source>
        <dbReference type="ARBA" id="ARBA00023170"/>
    </source>
</evidence>
<proteinExistence type="inferred from homology"/>
<dbReference type="InterPro" id="IPR036942">
    <property type="entry name" value="Beta-barrel_TonB_sf"/>
</dbReference>
<comment type="similarity">
    <text evidence="2 11 13">Belongs to the TonB-dependent receptor family.</text>
</comment>
<dbReference type="CDD" id="cd01347">
    <property type="entry name" value="ligand_gated_channel"/>
    <property type="match status" value="1"/>
</dbReference>
<keyword evidence="10 11" id="KW-0998">Cell outer membrane</keyword>
<reference evidence="19 20" key="1">
    <citation type="submission" date="2019-09" db="EMBL/GenBank/DDBJ databases">
        <authorList>
            <person name="Feng G."/>
        </authorList>
    </citation>
    <scope>NUCLEOTIDE SEQUENCE [LARGE SCALE GENOMIC DNA]</scope>
    <source>
        <strain evidence="18 19">KACC 19283</strain>
        <strain evidence="17 20">KACC 19284</strain>
    </source>
</reference>
<dbReference type="InterPro" id="IPR000531">
    <property type="entry name" value="Beta-barrel_TonB"/>
</dbReference>
<dbReference type="InterPro" id="IPR039426">
    <property type="entry name" value="TonB-dep_rcpt-like"/>
</dbReference>
<comment type="caution">
    <text evidence="18">The sequence shown here is derived from an EMBL/GenBank/DDBJ whole genome shotgun (WGS) entry which is preliminary data.</text>
</comment>
<evidence type="ECO:0000256" key="12">
    <source>
        <dbReference type="PROSITE-ProRule" id="PRU10143"/>
    </source>
</evidence>
<dbReference type="GO" id="GO:0015891">
    <property type="term" value="P:siderophore transport"/>
    <property type="evidence" value="ECO:0007669"/>
    <property type="project" value="InterPro"/>
</dbReference>
<keyword evidence="4 11" id="KW-1134">Transmembrane beta strand</keyword>
<keyword evidence="7 12" id="KW-0798">TonB box</keyword>
<evidence type="ECO:0000313" key="20">
    <source>
        <dbReference type="Proteomes" id="UP000326364"/>
    </source>
</evidence>
<dbReference type="Pfam" id="PF07715">
    <property type="entry name" value="Plug"/>
    <property type="match status" value="1"/>
</dbReference>
<dbReference type="PROSITE" id="PS00430">
    <property type="entry name" value="TONB_DEPENDENT_REC_1"/>
    <property type="match status" value="1"/>
</dbReference>
<dbReference type="SUPFAM" id="SSF56935">
    <property type="entry name" value="Porins"/>
    <property type="match status" value="1"/>
</dbReference>
<dbReference type="GO" id="GO:0009279">
    <property type="term" value="C:cell outer membrane"/>
    <property type="evidence" value="ECO:0007669"/>
    <property type="project" value="UniProtKB-SubCell"/>
</dbReference>
<feature type="short sequence motif" description="TonB box" evidence="12">
    <location>
        <begin position="40"/>
        <end position="46"/>
    </location>
</feature>
<keyword evidence="8 11" id="KW-0472">Membrane</keyword>
<dbReference type="Proteomes" id="UP000325933">
    <property type="component" value="Unassembled WGS sequence"/>
</dbReference>
<gene>
    <name evidence="18" type="ORF">F4U95_00935</name>
    <name evidence="17" type="ORF">F4U96_00935</name>
</gene>
<evidence type="ECO:0000256" key="6">
    <source>
        <dbReference type="ARBA" id="ARBA00022729"/>
    </source>
</evidence>
<evidence type="ECO:0000256" key="7">
    <source>
        <dbReference type="ARBA" id="ARBA00023077"/>
    </source>
</evidence>
<dbReference type="InterPro" id="IPR010916">
    <property type="entry name" value="TonB_box_CS"/>
</dbReference>
<evidence type="ECO:0000256" key="8">
    <source>
        <dbReference type="ARBA" id="ARBA00023136"/>
    </source>
</evidence>
<dbReference type="EMBL" id="VYQA01000001">
    <property type="protein sequence ID" value="KAA9033660.1"/>
    <property type="molecule type" value="Genomic_DNA"/>
</dbReference>
<feature type="domain" description="TonB-dependent receptor plug" evidence="16">
    <location>
        <begin position="57"/>
        <end position="159"/>
    </location>
</feature>
<dbReference type="Pfam" id="PF00593">
    <property type="entry name" value="TonB_dep_Rec_b-barrel"/>
    <property type="match status" value="1"/>
</dbReference>
<dbReference type="NCBIfam" id="TIGR01783">
    <property type="entry name" value="TonB-siderophor"/>
    <property type="match status" value="1"/>
</dbReference>
<keyword evidence="5 11" id="KW-0812">Transmembrane</keyword>
<protein>
    <submittedName>
        <fullName evidence="18">TonB-dependent siderophore receptor</fullName>
    </submittedName>
</protein>
<organism evidence="18 19">
    <name type="scientific">Sphingobium limneticum</name>
    <dbReference type="NCBI Taxonomy" id="1007511"/>
    <lineage>
        <taxon>Bacteria</taxon>
        <taxon>Pseudomonadati</taxon>
        <taxon>Pseudomonadota</taxon>
        <taxon>Alphaproteobacteria</taxon>
        <taxon>Sphingomonadales</taxon>
        <taxon>Sphingomonadaceae</taxon>
        <taxon>Sphingobium</taxon>
    </lineage>
</organism>
<evidence type="ECO:0000259" key="15">
    <source>
        <dbReference type="Pfam" id="PF00593"/>
    </source>
</evidence>
<evidence type="ECO:0000256" key="4">
    <source>
        <dbReference type="ARBA" id="ARBA00022452"/>
    </source>
</evidence>
<dbReference type="Proteomes" id="UP000326364">
    <property type="component" value="Unassembled WGS sequence"/>
</dbReference>
<feature type="domain" description="TonB-dependent receptor-like beta-barrel" evidence="15">
    <location>
        <begin position="273"/>
        <end position="687"/>
    </location>
</feature>
<keyword evidence="3 11" id="KW-0813">Transport</keyword>
<dbReference type="Gene3D" id="2.170.130.10">
    <property type="entry name" value="TonB-dependent receptor, plug domain"/>
    <property type="match status" value="1"/>
</dbReference>
<name>A0A5J5IB31_9SPHN</name>
<feature type="chain" id="PRO_5023813482" evidence="14">
    <location>
        <begin position="30"/>
        <end position="717"/>
    </location>
</feature>